<reference evidence="3" key="1">
    <citation type="journal article" date="2023" name="Plant J.">
        <title>Genome sequences and population genomics provide insights into the demographic history, inbreeding, and mutation load of two 'living fossil' tree species of Dipteronia.</title>
        <authorList>
            <person name="Feng Y."/>
            <person name="Comes H.P."/>
            <person name="Chen J."/>
            <person name="Zhu S."/>
            <person name="Lu R."/>
            <person name="Zhang X."/>
            <person name="Li P."/>
            <person name="Qiu J."/>
            <person name="Olsen K.M."/>
            <person name="Qiu Y."/>
        </authorList>
    </citation>
    <scope>NUCLEOTIDE SEQUENCE</scope>
    <source>
        <strain evidence="3">NBL</strain>
    </source>
</reference>
<evidence type="ECO:0000313" key="3">
    <source>
        <dbReference type="EMBL" id="KAK3198017.1"/>
    </source>
</evidence>
<feature type="compositionally biased region" description="Basic and acidic residues" evidence="1">
    <location>
        <begin position="10"/>
        <end position="20"/>
    </location>
</feature>
<comment type="caution">
    <text evidence="3">The sequence shown here is derived from an EMBL/GenBank/DDBJ whole genome shotgun (WGS) entry which is preliminary data.</text>
</comment>
<accession>A0AAE0A0J5</accession>
<dbReference type="AlphaFoldDB" id="A0AAE0A0J5"/>
<name>A0AAE0A0J5_9ROSI</name>
<dbReference type="PANTHER" id="PTHR33110:SF134">
    <property type="entry name" value="OS09G0565350 PROTEIN"/>
    <property type="match status" value="1"/>
</dbReference>
<keyword evidence="4" id="KW-1185">Reference proteome</keyword>
<evidence type="ECO:0000256" key="1">
    <source>
        <dbReference type="SAM" id="MobiDB-lite"/>
    </source>
</evidence>
<dbReference type="PANTHER" id="PTHR33110">
    <property type="entry name" value="F-BOX/KELCH-REPEAT PROTEIN-RELATED"/>
    <property type="match status" value="1"/>
</dbReference>
<feature type="domain" description="KIB1-4 beta-propeller" evidence="2">
    <location>
        <begin position="26"/>
        <end position="219"/>
    </location>
</feature>
<sequence>MDITKRPHKQQKEDQDRDWTRLPGGDPNKQNCVYMLLSYTGLYFNVWIQEAKDWCKCDLDVLDDYLIDLICFNGFFYLLTEEYNIRVLNAAYAYSTIQTQGYKTEIDTQFFEIEISLDIPRESEIFHYLVECGEEILLVLLLREFIHVTYDFMVYRLDMCIKKWVKLDSLEDCVMFLGRSSSRCYSAKELGGDDMRNCIYFTSCFRSSMDWENKLSCYLEKDYRGVFRLNSDGSERFSYLAKRGKKRQPFWLTAPMWWYFIKFRP</sequence>
<protein>
    <recommendedName>
        <fullName evidence="2">KIB1-4 beta-propeller domain-containing protein</fullName>
    </recommendedName>
</protein>
<dbReference type="Proteomes" id="UP001281410">
    <property type="component" value="Unassembled WGS sequence"/>
</dbReference>
<gene>
    <name evidence="3" type="ORF">Dsin_021432</name>
</gene>
<evidence type="ECO:0000313" key="4">
    <source>
        <dbReference type="Proteomes" id="UP001281410"/>
    </source>
</evidence>
<organism evidence="3 4">
    <name type="scientific">Dipteronia sinensis</name>
    <dbReference type="NCBI Taxonomy" id="43782"/>
    <lineage>
        <taxon>Eukaryota</taxon>
        <taxon>Viridiplantae</taxon>
        <taxon>Streptophyta</taxon>
        <taxon>Embryophyta</taxon>
        <taxon>Tracheophyta</taxon>
        <taxon>Spermatophyta</taxon>
        <taxon>Magnoliopsida</taxon>
        <taxon>eudicotyledons</taxon>
        <taxon>Gunneridae</taxon>
        <taxon>Pentapetalae</taxon>
        <taxon>rosids</taxon>
        <taxon>malvids</taxon>
        <taxon>Sapindales</taxon>
        <taxon>Sapindaceae</taxon>
        <taxon>Hippocastanoideae</taxon>
        <taxon>Acereae</taxon>
        <taxon>Dipteronia</taxon>
    </lineage>
</organism>
<proteinExistence type="predicted"/>
<dbReference type="InterPro" id="IPR005174">
    <property type="entry name" value="KIB1-4_b-propeller"/>
</dbReference>
<dbReference type="Pfam" id="PF03478">
    <property type="entry name" value="Beta-prop_KIB1-4"/>
    <property type="match status" value="1"/>
</dbReference>
<dbReference type="EMBL" id="JANJYJ010000007">
    <property type="protein sequence ID" value="KAK3198017.1"/>
    <property type="molecule type" value="Genomic_DNA"/>
</dbReference>
<feature type="region of interest" description="Disordered" evidence="1">
    <location>
        <begin position="1"/>
        <end position="24"/>
    </location>
</feature>
<evidence type="ECO:0000259" key="2">
    <source>
        <dbReference type="Pfam" id="PF03478"/>
    </source>
</evidence>